<feature type="non-terminal residue" evidence="2">
    <location>
        <position position="1"/>
    </location>
</feature>
<organism evidence="2 3">
    <name type="scientific">Parasponia andersonii</name>
    <name type="common">Sponia andersonii</name>
    <dbReference type="NCBI Taxonomy" id="3476"/>
    <lineage>
        <taxon>Eukaryota</taxon>
        <taxon>Viridiplantae</taxon>
        <taxon>Streptophyta</taxon>
        <taxon>Embryophyta</taxon>
        <taxon>Tracheophyta</taxon>
        <taxon>Spermatophyta</taxon>
        <taxon>Magnoliopsida</taxon>
        <taxon>eudicotyledons</taxon>
        <taxon>Gunneridae</taxon>
        <taxon>Pentapetalae</taxon>
        <taxon>rosids</taxon>
        <taxon>fabids</taxon>
        <taxon>Rosales</taxon>
        <taxon>Cannabaceae</taxon>
        <taxon>Parasponia</taxon>
    </lineage>
</organism>
<evidence type="ECO:0000256" key="1">
    <source>
        <dbReference type="SAM" id="MobiDB-lite"/>
    </source>
</evidence>
<protein>
    <submittedName>
        <fullName evidence="2">Uncharacterized protein</fullName>
    </submittedName>
</protein>
<keyword evidence="3" id="KW-1185">Reference proteome</keyword>
<comment type="caution">
    <text evidence="2">The sequence shown here is derived from an EMBL/GenBank/DDBJ whole genome shotgun (WGS) entry which is preliminary data.</text>
</comment>
<name>A0A2P5E4Y4_PARAD</name>
<feature type="compositionally biased region" description="Basic and acidic residues" evidence="1">
    <location>
        <begin position="26"/>
        <end position="38"/>
    </location>
</feature>
<evidence type="ECO:0000313" key="3">
    <source>
        <dbReference type="Proteomes" id="UP000237105"/>
    </source>
</evidence>
<dbReference type="EMBL" id="JXTB01000001">
    <property type="protein sequence ID" value="PON80593.1"/>
    <property type="molecule type" value="Genomic_DNA"/>
</dbReference>
<feature type="region of interest" description="Disordered" evidence="1">
    <location>
        <begin position="1"/>
        <end position="55"/>
    </location>
</feature>
<proteinExistence type="predicted"/>
<gene>
    <name evidence="2" type="ORF">PanWU01x14_001490</name>
</gene>
<dbReference type="Proteomes" id="UP000237105">
    <property type="component" value="Unassembled WGS sequence"/>
</dbReference>
<evidence type="ECO:0000313" key="2">
    <source>
        <dbReference type="EMBL" id="PON80593.1"/>
    </source>
</evidence>
<reference evidence="3" key="1">
    <citation type="submission" date="2016-06" db="EMBL/GenBank/DDBJ databases">
        <title>Parallel loss of symbiosis genes in relatives of nitrogen-fixing non-legume Parasponia.</title>
        <authorList>
            <person name="Van Velzen R."/>
            <person name="Holmer R."/>
            <person name="Bu F."/>
            <person name="Rutten L."/>
            <person name="Van Zeijl A."/>
            <person name="Liu W."/>
            <person name="Santuari L."/>
            <person name="Cao Q."/>
            <person name="Sharma T."/>
            <person name="Shen D."/>
            <person name="Roswanjaya Y."/>
            <person name="Wardhani T."/>
            <person name="Kalhor M.S."/>
            <person name="Jansen J."/>
            <person name="Van den Hoogen J."/>
            <person name="Gungor B."/>
            <person name="Hartog M."/>
            <person name="Hontelez J."/>
            <person name="Verver J."/>
            <person name="Yang W.-C."/>
            <person name="Schijlen E."/>
            <person name="Repin R."/>
            <person name="Schilthuizen M."/>
            <person name="Schranz E."/>
            <person name="Heidstra R."/>
            <person name="Miyata K."/>
            <person name="Fedorova E."/>
            <person name="Kohlen W."/>
            <person name="Bisseling T."/>
            <person name="Smit S."/>
            <person name="Geurts R."/>
        </authorList>
    </citation>
    <scope>NUCLEOTIDE SEQUENCE [LARGE SCALE GENOMIC DNA]</scope>
    <source>
        <strain evidence="3">cv. WU1-14</strain>
    </source>
</reference>
<accession>A0A2P5E4Y4</accession>
<sequence>KNTNFGDPKEKKNHEKKIKLLNGDWRSTKNAKEKDLAHGPKPARGQWPTSDPELT</sequence>
<dbReference type="AlphaFoldDB" id="A0A2P5E4Y4"/>